<dbReference type="EMBL" id="WNKT01000062">
    <property type="protein sequence ID" value="MTW22997.1"/>
    <property type="molecule type" value="Genomic_DNA"/>
</dbReference>
<sequence length="118" mass="13140">MAARTLTITLQPDWRSALRAAGHRAQAAHYQGETLNFETPAAFFGRLTERRWAVIQTLLGAGALSVRELSRRLGRDVKRVHEDVTLLAELGVIERTPNGGVICPFEDIHVDLRLQRAA</sequence>
<keyword evidence="2" id="KW-1185">Reference proteome</keyword>
<comment type="caution">
    <text evidence="1">The sequence shown here is derived from an EMBL/GenBank/DDBJ whole genome shotgun (WGS) entry which is preliminary data.</text>
</comment>
<dbReference type="InterPro" id="IPR036390">
    <property type="entry name" value="WH_DNA-bd_sf"/>
</dbReference>
<dbReference type="OrthoDB" id="9809537at2"/>
<reference evidence="1 2" key="1">
    <citation type="submission" date="2019-11" db="EMBL/GenBank/DDBJ databases">
        <title>Whole-genome sequence of the anaerobic purple sulfur bacterium Allochromatium palmeri DSM 15591.</title>
        <authorList>
            <person name="Kyndt J.A."/>
            <person name="Meyer T.E."/>
        </authorList>
    </citation>
    <scope>NUCLEOTIDE SEQUENCE [LARGE SCALE GENOMIC DNA]</scope>
    <source>
        <strain evidence="1 2">DSM 15591</strain>
    </source>
</reference>
<dbReference type="Proteomes" id="UP000434044">
    <property type="component" value="Unassembled WGS sequence"/>
</dbReference>
<dbReference type="Pfam" id="PF25212">
    <property type="entry name" value="HVO_A0114"/>
    <property type="match status" value="1"/>
</dbReference>
<organism evidence="1 2">
    <name type="scientific">Allochromatium palmeri</name>
    <dbReference type="NCBI Taxonomy" id="231048"/>
    <lineage>
        <taxon>Bacteria</taxon>
        <taxon>Pseudomonadati</taxon>
        <taxon>Pseudomonadota</taxon>
        <taxon>Gammaproteobacteria</taxon>
        <taxon>Chromatiales</taxon>
        <taxon>Chromatiaceae</taxon>
        <taxon>Allochromatium</taxon>
    </lineage>
</organism>
<dbReference type="InterPro" id="IPR036388">
    <property type="entry name" value="WH-like_DNA-bd_sf"/>
</dbReference>
<dbReference type="RefSeq" id="WP_155451543.1">
    <property type="nucleotide sequence ID" value="NZ_WNKT01000062.1"/>
</dbReference>
<protein>
    <submittedName>
        <fullName evidence="1">Uncharacterized protein</fullName>
    </submittedName>
</protein>
<dbReference type="Gene3D" id="1.10.10.10">
    <property type="entry name" value="Winged helix-like DNA-binding domain superfamily/Winged helix DNA-binding domain"/>
    <property type="match status" value="1"/>
</dbReference>
<proteinExistence type="predicted"/>
<name>A0A6N8EKD2_9GAMM</name>
<accession>A0A6N8EKD2</accession>
<dbReference type="AlphaFoldDB" id="A0A6N8EKD2"/>
<evidence type="ECO:0000313" key="2">
    <source>
        <dbReference type="Proteomes" id="UP000434044"/>
    </source>
</evidence>
<gene>
    <name evidence="1" type="ORF">GJ668_18265</name>
</gene>
<evidence type="ECO:0000313" key="1">
    <source>
        <dbReference type="EMBL" id="MTW22997.1"/>
    </source>
</evidence>
<dbReference type="SUPFAM" id="SSF46785">
    <property type="entry name" value="Winged helix' DNA-binding domain"/>
    <property type="match status" value="1"/>
</dbReference>